<keyword evidence="2" id="KW-1185">Reference proteome</keyword>
<comment type="caution">
    <text evidence="1">The sequence shown here is derived from an EMBL/GenBank/DDBJ whole genome shotgun (WGS) entry which is preliminary data.</text>
</comment>
<dbReference type="RefSeq" id="WP_141873513.1">
    <property type="nucleotide sequence ID" value="NZ_VFOX01000002.1"/>
</dbReference>
<dbReference type="EMBL" id="VFOX01000002">
    <property type="protein sequence ID" value="TQL81752.1"/>
    <property type="molecule type" value="Genomic_DNA"/>
</dbReference>
<gene>
    <name evidence="1" type="ORF">FB560_3228</name>
</gene>
<organism evidence="1 2">
    <name type="scientific">Microbacterium saperdae</name>
    <dbReference type="NCBI Taxonomy" id="69368"/>
    <lineage>
        <taxon>Bacteria</taxon>
        <taxon>Bacillati</taxon>
        <taxon>Actinomycetota</taxon>
        <taxon>Actinomycetes</taxon>
        <taxon>Micrococcales</taxon>
        <taxon>Microbacteriaceae</taxon>
        <taxon>Microbacterium</taxon>
    </lineage>
</organism>
<evidence type="ECO:0000313" key="2">
    <source>
        <dbReference type="Proteomes" id="UP000317209"/>
    </source>
</evidence>
<dbReference type="Gene3D" id="3.20.20.140">
    <property type="entry name" value="Metal-dependent hydrolases"/>
    <property type="match status" value="1"/>
</dbReference>
<dbReference type="SUPFAM" id="SSF51556">
    <property type="entry name" value="Metallo-dependent hydrolases"/>
    <property type="match status" value="1"/>
</dbReference>
<dbReference type="AlphaFoldDB" id="A0A543BAD4"/>
<dbReference type="GO" id="GO:0016787">
    <property type="term" value="F:hydrolase activity"/>
    <property type="evidence" value="ECO:0007669"/>
    <property type="project" value="UniProtKB-KW"/>
</dbReference>
<keyword evidence="1" id="KW-0378">Hydrolase</keyword>
<proteinExistence type="predicted"/>
<dbReference type="PANTHER" id="PTHR43383:SF2">
    <property type="entry name" value="AMIDOHYDROLASE 2 FAMILY PROTEIN"/>
    <property type="match status" value="1"/>
</dbReference>
<accession>A0A543BAD4</accession>
<dbReference type="Proteomes" id="UP000317209">
    <property type="component" value="Unassembled WGS sequence"/>
</dbReference>
<dbReference type="InterPro" id="IPR032466">
    <property type="entry name" value="Metal_Hydrolase"/>
</dbReference>
<dbReference type="OrthoDB" id="8244441at2"/>
<reference evidence="1 2" key="1">
    <citation type="submission" date="2019-06" db="EMBL/GenBank/DDBJ databases">
        <title>Sequencing the genomes of 1000 actinobacteria strains.</title>
        <authorList>
            <person name="Klenk H.-P."/>
        </authorList>
    </citation>
    <scope>NUCLEOTIDE SEQUENCE [LARGE SCALE GENOMIC DNA]</scope>
    <source>
        <strain evidence="1 2">DSM 20169</strain>
    </source>
</reference>
<dbReference type="PANTHER" id="PTHR43383">
    <property type="entry name" value="NODULIN 6"/>
    <property type="match status" value="1"/>
</dbReference>
<evidence type="ECO:0000313" key="1">
    <source>
        <dbReference type="EMBL" id="TQL81752.1"/>
    </source>
</evidence>
<name>A0A543BAD4_9MICO</name>
<protein>
    <submittedName>
        <fullName evidence="1">Amidohydrolase family protein</fullName>
    </submittedName>
</protein>
<sequence>MSTSVMPFSVPAHGLEITGSVPAIDHHSHAAYVRPGEKLATFDSLETEIAAGYVESRIPADAYQQFVRANRAGDHAAAAALADRHRIPALRDEARELYRTTAFDRALTLGCDALYGSGSREAQLASARTRLEDYRSLYDDALTASTTRMVLTDVPDLDPHEWPVERYRQIARIDPYMFPFGHDTYVGRGFDAQRFADILSEKLTVELAADGRDSPHATLGEYREFVARSLRRRVDAGVVGFKIVSAYLRTLHFEHVDVVDARAAYDALRTAPAGSTQPVARKQLSDYLVSEIAHLAVEWELPVQIHSGIGHSEPGLRIANANPLLLEEFLNTPSLNRLRVVLIHGGYPYASQLGALAHSLGNVYLDYSWMPYLHSHLTVRVLQEWLEFLPAHKVAYGTDTAHPEIHVGATLLAREALETVLQQGLSARIWTAAQTSMLAERVLGGNVAELYGLPR</sequence>